<evidence type="ECO:0000256" key="1">
    <source>
        <dbReference type="SAM" id="Phobius"/>
    </source>
</evidence>
<reference evidence="2" key="2">
    <citation type="submission" date="2020-05" db="UniProtKB">
        <authorList>
            <consortium name="EnsemblMetazoa"/>
        </authorList>
    </citation>
    <scope>IDENTIFICATION</scope>
    <source>
        <strain evidence="2">IAEA</strain>
    </source>
</reference>
<dbReference type="Proteomes" id="UP000092460">
    <property type="component" value="Unassembled WGS sequence"/>
</dbReference>
<accession>A0A1B0B135</accession>
<dbReference type="VEuPathDB" id="VectorBase:GPPI015331"/>
<keyword evidence="3" id="KW-1185">Reference proteome</keyword>
<keyword evidence="1" id="KW-0472">Membrane</keyword>
<dbReference type="EnsemblMetazoa" id="GPPI015331-RA">
    <property type="protein sequence ID" value="GPPI015331-PA"/>
    <property type="gene ID" value="GPPI015331"/>
</dbReference>
<proteinExistence type="predicted"/>
<evidence type="ECO:0000313" key="2">
    <source>
        <dbReference type="EnsemblMetazoa" id="GPPI015331-PA"/>
    </source>
</evidence>
<name>A0A1B0B135_9MUSC</name>
<dbReference type="EMBL" id="JXJN01006965">
    <property type="status" value="NOT_ANNOTATED_CDS"/>
    <property type="molecule type" value="Genomic_DNA"/>
</dbReference>
<reference evidence="3" key="1">
    <citation type="submission" date="2015-01" db="EMBL/GenBank/DDBJ databases">
        <authorList>
            <person name="Aksoy S."/>
            <person name="Warren W."/>
            <person name="Wilson R.K."/>
        </authorList>
    </citation>
    <scope>NUCLEOTIDE SEQUENCE [LARGE SCALE GENOMIC DNA]</scope>
    <source>
        <strain evidence="3">IAEA</strain>
    </source>
</reference>
<organism evidence="2 3">
    <name type="scientific">Glossina palpalis gambiensis</name>
    <dbReference type="NCBI Taxonomy" id="67801"/>
    <lineage>
        <taxon>Eukaryota</taxon>
        <taxon>Metazoa</taxon>
        <taxon>Ecdysozoa</taxon>
        <taxon>Arthropoda</taxon>
        <taxon>Hexapoda</taxon>
        <taxon>Insecta</taxon>
        <taxon>Pterygota</taxon>
        <taxon>Neoptera</taxon>
        <taxon>Endopterygota</taxon>
        <taxon>Diptera</taxon>
        <taxon>Brachycera</taxon>
        <taxon>Muscomorpha</taxon>
        <taxon>Hippoboscoidea</taxon>
        <taxon>Glossinidae</taxon>
        <taxon>Glossina</taxon>
    </lineage>
</organism>
<dbReference type="AlphaFoldDB" id="A0A1B0B135"/>
<evidence type="ECO:0000313" key="3">
    <source>
        <dbReference type="Proteomes" id="UP000092460"/>
    </source>
</evidence>
<sequence>MYKTTKKLNTVFNPPAPRLNWVTDVNACALTSTLVNYSHSNPPTIVTGTLHTFPLGASLAAYTELCIVDDSMVDYFLLQSSISLVVCTVQQNLFVVQCTEENITMMISLLSKPKTLISIRITIGQAATALRPGNHQTTTSNLSIPTDDNFATILAKYCILCHVIFKEGPVLLPEGQLKRIYQKYKHMIMENPIIICIIQCGFIVVSVVKLVPIIRKAMLVKGLILERNSISHRNRRRHAEVSKPRNFKTKSPILLEDSINICLNFTRYNSSSSSGNVIVHVLHPFANLNCGY</sequence>
<feature type="transmembrane region" description="Helical" evidence="1">
    <location>
        <begin position="192"/>
        <end position="211"/>
    </location>
</feature>
<protein>
    <submittedName>
        <fullName evidence="2">Uncharacterized protein</fullName>
    </submittedName>
</protein>
<keyword evidence="1" id="KW-0812">Transmembrane</keyword>
<keyword evidence="1" id="KW-1133">Transmembrane helix</keyword>